<evidence type="ECO:0000313" key="1">
    <source>
        <dbReference type="EMBL" id="VDO59265.1"/>
    </source>
</evidence>
<reference evidence="3" key="1">
    <citation type="submission" date="2017-02" db="UniProtKB">
        <authorList>
            <consortium name="WormBaseParasite"/>
        </authorList>
    </citation>
    <scope>IDENTIFICATION</scope>
</reference>
<reference evidence="1 2" key="2">
    <citation type="submission" date="2018-11" db="EMBL/GenBank/DDBJ databases">
        <authorList>
            <consortium name="Pathogen Informatics"/>
        </authorList>
    </citation>
    <scope>NUCLEOTIDE SEQUENCE [LARGE SCALE GENOMIC DNA]</scope>
    <source>
        <strain evidence="1 2">MHpl1</strain>
    </source>
</reference>
<sequence length="38" mass="4345">MYEKEHIPYHNSIGHGCNLLKGSSSIPSESRNFQGWCH</sequence>
<accession>A0A0N4WWV8</accession>
<keyword evidence="2" id="KW-1185">Reference proteome</keyword>
<gene>
    <name evidence="1" type="ORF">HPLM_LOCUS16251</name>
</gene>
<proteinExistence type="predicted"/>
<organism evidence="3">
    <name type="scientific">Haemonchus placei</name>
    <name type="common">Barber's pole worm</name>
    <dbReference type="NCBI Taxonomy" id="6290"/>
    <lineage>
        <taxon>Eukaryota</taxon>
        <taxon>Metazoa</taxon>
        <taxon>Ecdysozoa</taxon>
        <taxon>Nematoda</taxon>
        <taxon>Chromadorea</taxon>
        <taxon>Rhabditida</taxon>
        <taxon>Rhabditina</taxon>
        <taxon>Rhabditomorpha</taxon>
        <taxon>Strongyloidea</taxon>
        <taxon>Trichostrongylidae</taxon>
        <taxon>Haemonchus</taxon>
    </lineage>
</organism>
<evidence type="ECO:0000313" key="2">
    <source>
        <dbReference type="Proteomes" id="UP000268014"/>
    </source>
</evidence>
<name>A0A0N4WWV8_HAEPC</name>
<dbReference type="EMBL" id="UZAF01019335">
    <property type="protein sequence ID" value="VDO59265.1"/>
    <property type="molecule type" value="Genomic_DNA"/>
</dbReference>
<evidence type="ECO:0000313" key="3">
    <source>
        <dbReference type="WBParaSite" id="HPLM_0001625901-mRNA-1"/>
    </source>
</evidence>
<dbReference type="Proteomes" id="UP000268014">
    <property type="component" value="Unassembled WGS sequence"/>
</dbReference>
<protein>
    <submittedName>
        <fullName evidence="1 3">Uncharacterized protein</fullName>
    </submittedName>
</protein>
<dbReference type="WBParaSite" id="HPLM_0001625901-mRNA-1">
    <property type="protein sequence ID" value="HPLM_0001625901-mRNA-1"/>
    <property type="gene ID" value="HPLM_0001625901"/>
</dbReference>
<dbReference type="AlphaFoldDB" id="A0A0N4WWV8"/>